<sequence>MEDTTTPDWPLSDPAIPNPSDHRNPTRQIQSNPADQSQQIVERSSQLGQTSQPRGTPCPGQASETGSEYLSEEISLSE</sequence>
<keyword evidence="3" id="KW-1185">Reference proteome</keyword>
<gene>
    <name evidence="2" type="ORF">N7469_010610</name>
</gene>
<feature type="region of interest" description="Disordered" evidence="1">
    <location>
        <begin position="1"/>
        <end position="78"/>
    </location>
</feature>
<dbReference type="EMBL" id="JAPQKT010000009">
    <property type="protein sequence ID" value="KAJ5221723.1"/>
    <property type="molecule type" value="Genomic_DNA"/>
</dbReference>
<reference evidence="2" key="1">
    <citation type="submission" date="2022-11" db="EMBL/GenBank/DDBJ databases">
        <authorList>
            <person name="Petersen C."/>
        </authorList>
    </citation>
    <scope>NUCLEOTIDE SEQUENCE</scope>
    <source>
        <strain evidence="2">IBT 23319</strain>
    </source>
</reference>
<feature type="compositionally biased region" description="Low complexity" evidence="1">
    <location>
        <begin position="67"/>
        <end position="78"/>
    </location>
</feature>
<dbReference type="Proteomes" id="UP001147733">
    <property type="component" value="Unassembled WGS sequence"/>
</dbReference>
<proteinExistence type="predicted"/>
<name>A0A9W9NN57_PENCI</name>
<dbReference type="GeneID" id="81388682"/>
<reference evidence="2" key="2">
    <citation type="journal article" date="2023" name="IMA Fungus">
        <title>Comparative genomic study of the Penicillium genus elucidates a diverse pangenome and 15 lateral gene transfer events.</title>
        <authorList>
            <person name="Petersen C."/>
            <person name="Sorensen T."/>
            <person name="Nielsen M.R."/>
            <person name="Sondergaard T.E."/>
            <person name="Sorensen J.L."/>
            <person name="Fitzpatrick D.A."/>
            <person name="Frisvad J.C."/>
            <person name="Nielsen K.L."/>
        </authorList>
    </citation>
    <scope>NUCLEOTIDE SEQUENCE</scope>
    <source>
        <strain evidence="2">IBT 23319</strain>
    </source>
</reference>
<comment type="caution">
    <text evidence="2">The sequence shown here is derived from an EMBL/GenBank/DDBJ whole genome shotgun (WGS) entry which is preliminary data.</text>
</comment>
<accession>A0A9W9NN57</accession>
<evidence type="ECO:0000313" key="3">
    <source>
        <dbReference type="Proteomes" id="UP001147733"/>
    </source>
</evidence>
<dbReference type="AlphaFoldDB" id="A0A9W9NN57"/>
<protein>
    <submittedName>
        <fullName evidence="2">Uncharacterized protein</fullName>
    </submittedName>
</protein>
<evidence type="ECO:0000313" key="2">
    <source>
        <dbReference type="EMBL" id="KAJ5221723.1"/>
    </source>
</evidence>
<evidence type="ECO:0000256" key="1">
    <source>
        <dbReference type="SAM" id="MobiDB-lite"/>
    </source>
</evidence>
<feature type="compositionally biased region" description="Polar residues" evidence="1">
    <location>
        <begin position="26"/>
        <end position="54"/>
    </location>
</feature>
<organism evidence="2 3">
    <name type="scientific">Penicillium citrinum</name>
    <dbReference type="NCBI Taxonomy" id="5077"/>
    <lineage>
        <taxon>Eukaryota</taxon>
        <taxon>Fungi</taxon>
        <taxon>Dikarya</taxon>
        <taxon>Ascomycota</taxon>
        <taxon>Pezizomycotina</taxon>
        <taxon>Eurotiomycetes</taxon>
        <taxon>Eurotiomycetidae</taxon>
        <taxon>Eurotiales</taxon>
        <taxon>Aspergillaceae</taxon>
        <taxon>Penicillium</taxon>
    </lineage>
</organism>
<dbReference type="RefSeq" id="XP_056496646.1">
    <property type="nucleotide sequence ID" value="XM_056649515.1"/>
</dbReference>